<reference evidence="2 3" key="1">
    <citation type="journal article" date="2014" name="Nature">
        <title>The genome of the recently domesticated crop plant sugar beet (Beta vulgaris).</title>
        <authorList>
            <person name="Dohm J.C."/>
            <person name="Minoche A.E."/>
            <person name="Holtgrawe D."/>
            <person name="Capella-Gutierrez S."/>
            <person name="Zakrzewski F."/>
            <person name="Tafer H."/>
            <person name="Rupp O."/>
            <person name="Sorensen T.R."/>
            <person name="Stracke R."/>
            <person name="Reinhardt R."/>
            <person name="Goesmann A."/>
            <person name="Kraft T."/>
            <person name="Schulz B."/>
            <person name="Stadler P.F."/>
            <person name="Schmidt T."/>
            <person name="Gabaldon T."/>
            <person name="Lehrach H."/>
            <person name="Weisshaar B."/>
            <person name="Himmelbauer H."/>
        </authorList>
    </citation>
    <scope>NUCLEOTIDE SEQUENCE [LARGE SCALE GENOMIC DNA]</scope>
    <source>
        <tissue evidence="2">Taproot</tissue>
    </source>
</reference>
<protein>
    <submittedName>
        <fullName evidence="2">Uncharacterized protein</fullName>
    </submittedName>
</protein>
<feature type="transmembrane region" description="Helical" evidence="1">
    <location>
        <begin position="12"/>
        <end position="32"/>
    </location>
</feature>
<dbReference type="AlphaFoldDB" id="A0A0J8BC79"/>
<keyword evidence="1" id="KW-0472">Membrane</keyword>
<name>A0A0J8BC79_BETVV</name>
<dbReference type="Proteomes" id="UP000035740">
    <property type="component" value="Unassembled WGS sequence"/>
</dbReference>
<proteinExistence type="predicted"/>
<dbReference type="EMBL" id="KQ090306">
    <property type="protein sequence ID" value="KMS97547.1"/>
    <property type="molecule type" value="Genomic_DNA"/>
</dbReference>
<dbReference type="Gramene" id="KMS97547">
    <property type="protein sequence ID" value="KMS97547"/>
    <property type="gene ID" value="BVRB_5g126080"/>
</dbReference>
<organism evidence="2 3">
    <name type="scientific">Beta vulgaris subsp. vulgaris</name>
    <name type="common">Beet</name>
    <dbReference type="NCBI Taxonomy" id="3555"/>
    <lineage>
        <taxon>Eukaryota</taxon>
        <taxon>Viridiplantae</taxon>
        <taxon>Streptophyta</taxon>
        <taxon>Embryophyta</taxon>
        <taxon>Tracheophyta</taxon>
        <taxon>Spermatophyta</taxon>
        <taxon>Magnoliopsida</taxon>
        <taxon>eudicotyledons</taxon>
        <taxon>Gunneridae</taxon>
        <taxon>Pentapetalae</taxon>
        <taxon>Caryophyllales</taxon>
        <taxon>Chenopodiaceae</taxon>
        <taxon>Betoideae</taxon>
        <taxon>Beta</taxon>
    </lineage>
</organism>
<gene>
    <name evidence="2" type="ORF">BVRB_5g126080</name>
</gene>
<keyword evidence="1" id="KW-0812">Transmembrane</keyword>
<keyword evidence="1" id="KW-1133">Transmembrane helix</keyword>
<accession>A0A0J8BC79</accession>
<sequence length="128" mass="14288">MEGERKRSNGNVMIIMVMMMICMNMCMMVKGAKVPSPPPKCSQAWCYAKCAGQCLPWAGPFCPLICYKSCQDRCHSKMPNFVCQFNCLSARCPQLKQPNTDEKVVNRCLDECEGTCENHNAPTLAPSP</sequence>
<evidence type="ECO:0000313" key="3">
    <source>
        <dbReference type="Proteomes" id="UP000035740"/>
    </source>
</evidence>
<evidence type="ECO:0000313" key="2">
    <source>
        <dbReference type="EMBL" id="KMS97547.1"/>
    </source>
</evidence>
<keyword evidence="3" id="KW-1185">Reference proteome</keyword>
<evidence type="ECO:0000256" key="1">
    <source>
        <dbReference type="SAM" id="Phobius"/>
    </source>
</evidence>